<keyword evidence="1" id="KW-1133">Transmembrane helix</keyword>
<accession>A0ABT1DVR4</accession>
<evidence type="ECO:0000313" key="3">
    <source>
        <dbReference type="Proteomes" id="UP001523369"/>
    </source>
</evidence>
<comment type="caution">
    <text evidence="2">The sequence shown here is derived from an EMBL/GenBank/DDBJ whole genome shotgun (WGS) entry which is preliminary data.</text>
</comment>
<dbReference type="Pfam" id="PF14248">
    <property type="entry name" value="DUF4345"/>
    <property type="match status" value="1"/>
</dbReference>
<protein>
    <submittedName>
        <fullName evidence="2">DUF4345 family protein</fullName>
    </submittedName>
</protein>
<feature type="transmembrane region" description="Helical" evidence="1">
    <location>
        <begin position="84"/>
        <end position="104"/>
    </location>
</feature>
<dbReference type="RefSeq" id="WP_253240995.1">
    <property type="nucleotide sequence ID" value="NZ_JAMYJR010000033.1"/>
</dbReference>
<dbReference type="EMBL" id="JAMYJR010000033">
    <property type="protein sequence ID" value="MCO8274928.1"/>
    <property type="molecule type" value="Genomic_DNA"/>
</dbReference>
<name>A0ABT1DVR4_9ACTN</name>
<reference evidence="2 3" key="1">
    <citation type="submission" date="2022-06" db="EMBL/GenBank/DDBJ databases">
        <title>New Species of the Genus Actinoplanes, ActinopZanes ferrugineus.</title>
        <authorList>
            <person name="Ding P."/>
        </authorList>
    </citation>
    <scope>NUCLEOTIDE SEQUENCE [LARGE SCALE GENOMIC DNA]</scope>
    <source>
        <strain evidence="2 3">TRM88003</strain>
    </source>
</reference>
<keyword evidence="3" id="KW-1185">Reference proteome</keyword>
<feature type="transmembrane region" description="Helical" evidence="1">
    <location>
        <begin position="116"/>
        <end position="134"/>
    </location>
</feature>
<dbReference type="InterPro" id="IPR025597">
    <property type="entry name" value="DUF4345"/>
</dbReference>
<evidence type="ECO:0000256" key="1">
    <source>
        <dbReference type="SAM" id="Phobius"/>
    </source>
</evidence>
<proteinExistence type="predicted"/>
<sequence length="151" mass="16609">MGRGAMTLAVKRWIAGLLAVSAAYVGVWAAAFPVSFYNDFPGPRKNWVSILGPYSEHLVRDVGALYLALLVLSVWAWRRPTADAMRVTGGAWLIFNSIHFLWHMLHLEMFETIDKIGNAVSLGGVLVLSILLLLPVRRLPVKDAVASSEHG</sequence>
<keyword evidence="1" id="KW-0812">Transmembrane</keyword>
<dbReference type="Proteomes" id="UP001523369">
    <property type="component" value="Unassembled WGS sequence"/>
</dbReference>
<keyword evidence="1" id="KW-0472">Membrane</keyword>
<feature type="transmembrane region" description="Helical" evidence="1">
    <location>
        <begin position="12"/>
        <end position="37"/>
    </location>
</feature>
<gene>
    <name evidence="2" type="ORF">M1L60_30475</name>
</gene>
<feature type="transmembrane region" description="Helical" evidence="1">
    <location>
        <begin position="57"/>
        <end position="77"/>
    </location>
</feature>
<organism evidence="2 3">
    <name type="scientific">Paractinoplanes aksuensis</name>
    <dbReference type="NCBI Taxonomy" id="2939490"/>
    <lineage>
        <taxon>Bacteria</taxon>
        <taxon>Bacillati</taxon>
        <taxon>Actinomycetota</taxon>
        <taxon>Actinomycetes</taxon>
        <taxon>Micromonosporales</taxon>
        <taxon>Micromonosporaceae</taxon>
        <taxon>Paractinoplanes</taxon>
    </lineage>
</organism>
<evidence type="ECO:0000313" key="2">
    <source>
        <dbReference type="EMBL" id="MCO8274928.1"/>
    </source>
</evidence>